<organism evidence="5 6">
    <name type="scientific">Channa striata</name>
    <name type="common">Snakehead murrel</name>
    <name type="synonym">Ophicephalus striatus</name>
    <dbReference type="NCBI Taxonomy" id="64152"/>
    <lineage>
        <taxon>Eukaryota</taxon>
        <taxon>Metazoa</taxon>
        <taxon>Chordata</taxon>
        <taxon>Craniata</taxon>
        <taxon>Vertebrata</taxon>
        <taxon>Euteleostomi</taxon>
        <taxon>Actinopterygii</taxon>
        <taxon>Neopterygii</taxon>
        <taxon>Teleostei</taxon>
        <taxon>Neoteleostei</taxon>
        <taxon>Acanthomorphata</taxon>
        <taxon>Anabantaria</taxon>
        <taxon>Anabantiformes</taxon>
        <taxon>Channoidei</taxon>
        <taxon>Channidae</taxon>
        <taxon>Channa</taxon>
    </lineage>
</organism>
<evidence type="ECO:0000256" key="3">
    <source>
        <dbReference type="SAM" id="SignalP"/>
    </source>
</evidence>
<feature type="compositionally biased region" description="Basic and acidic residues" evidence="2">
    <location>
        <begin position="370"/>
        <end position="389"/>
    </location>
</feature>
<feature type="signal peptide" evidence="3">
    <location>
        <begin position="1"/>
        <end position="17"/>
    </location>
</feature>
<evidence type="ECO:0000313" key="5">
    <source>
        <dbReference type="EMBL" id="KAK2846560.1"/>
    </source>
</evidence>
<dbReference type="Gene3D" id="2.10.25.10">
    <property type="entry name" value="Laminin"/>
    <property type="match status" value="1"/>
</dbReference>
<gene>
    <name evidence="5" type="ORF">Q5P01_009559</name>
</gene>
<comment type="caution">
    <text evidence="1">Lacks conserved residue(s) required for the propagation of feature annotation.</text>
</comment>
<dbReference type="EMBL" id="JAUPFM010000007">
    <property type="protein sequence ID" value="KAK2846560.1"/>
    <property type="molecule type" value="Genomic_DNA"/>
</dbReference>
<keyword evidence="3" id="KW-0732">Signal</keyword>
<feature type="disulfide bond" evidence="1">
    <location>
        <begin position="128"/>
        <end position="138"/>
    </location>
</feature>
<dbReference type="PROSITE" id="PS00022">
    <property type="entry name" value="EGF_1"/>
    <property type="match status" value="1"/>
</dbReference>
<dbReference type="AlphaFoldDB" id="A0AA88N0N7"/>
<sequence>MRRLLLCAWILTLRADALQLQHPAREAGAVGRGWTRQGPGGPAPPRLDANEPPAVRGSGGKPRGGRAGGRRGAAERVSGRSGSRRLCCFIRESGQRFEISLTPHVCGDQCCEGWTLSPKTRRCTKPRCFPGCQHQALCRRSNHCECRPGFQGFRCKFFSVTLSPLTSTHSTIKPTWFPVHRTAEPTVIWRIHRLAQSRLTAVRAGPAGFVPSSASNKKTTKDGAAGLNLTSPPGEIHHKQEAPKNSELKTEGKGRIDRVLIQEEKGVSPKTEEVNMKPEGRLTWAELETEFNKVQFWAEKPEDGAELVETLLSSVEETLPSDSEEQRASPKMSNVDPNPESRTEEGEALDSQTKDKLSKSPYLESVSLAKTDRKLSLDLKHRSKMKETKVIQQSEGSKTSNLESNPMPKGEDAQHVETNSGPQVGKGKPPESKSTCDCNKKHLESNTGFQGAKGHFELNCGTKVEEGVNLDPNLKSTSEDRVESSQVKSDSRSEEEDKGLGSPETLDMESNPGL</sequence>
<evidence type="ECO:0000259" key="4">
    <source>
        <dbReference type="PROSITE" id="PS50026"/>
    </source>
</evidence>
<feature type="disulfide bond" evidence="1">
    <location>
        <begin position="146"/>
        <end position="155"/>
    </location>
</feature>
<feature type="compositionally biased region" description="Gly residues" evidence="2">
    <location>
        <begin position="57"/>
        <end position="71"/>
    </location>
</feature>
<keyword evidence="1" id="KW-1015">Disulfide bond</keyword>
<feature type="compositionally biased region" description="Basic and acidic residues" evidence="2">
    <location>
        <begin position="235"/>
        <end position="274"/>
    </location>
</feature>
<dbReference type="Proteomes" id="UP001187415">
    <property type="component" value="Unassembled WGS sequence"/>
</dbReference>
<feature type="compositionally biased region" description="Polar residues" evidence="2">
    <location>
        <begin position="390"/>
        <end position="404"/>
    </location>
</feature>
<dbReference type="PROSITE" id="PS01186">
    <property type="entry name" value="EGF_2"/>
    <property type="match status" value="1"/>
</dbReference>
<keyword evidence="6" id="KW-1185">Reference proteome</keyword>
<protein>
    <recommendedName>
        <fullName evidence="4">EGF-like domain-containing protein</fullName>
    </recommendedName>
</protein>
<feature type="domain" description="EGF-like" evidence="4">
    <location>
        <begin position="124"/>
        <end position="156"/>
    </location>
</feature>
<proteinExistence type="predicted"/>
<dbReference type="InterPro" id="IPR000742">
    <property type="entry name" value="EGF"/>
</dbReference>
<keyword evidence="1" id="KW-0245">EGF-like domain</keyword>
<reference evidence="5" key="1">
    <citation type="submission" date="2023-07" db="EMBL/GenBank/DDBJ databases">
        <title>Chromosome-level Genome Assembly of Striped Snakehead (Channa striata).</title>
        <authorList>
            <person name="Liu H."/>
        </authorList>
    </citation>
    <scope>NUCLEOTIDE SEQUENCE</scope>
    <source>
        <strain evidence="5">Gz</strain>
        <tissue evidence="5">Muscle</tissue>
    </source>
</reference>
<accession>A0AA88N0N7</accession>
<feature type="region of interest" description="Disordered" evidence="2">
    <location>
        <begin position="24"/>
        <end position="77"/>
    </location>
</feature>
<comment type="caution">
    <text evidence="5">The sequence shown here is derived from an EMBL/GenBank/DDBJ whole genome shotgun (WGS) entry which is preliminary data.</text>
</comment>
<evidence type="ECO:0000256" key="2">
    <source>
        <dbReference type="SAM" id="MobiDB-lite"/>
    </source>
</evidence>
<feature type="region of interest" description="Disordered" evidence="2">
    <location>
        <begin position="466"/>
        <end position="514"/>
    </location>
</feature>
<feature type="chain" id="PRO_5041681984" description="EGF-like domain-containing protein" evidence="3">
    <location>
        <begin position="18"/>
        <end position="514"/>
    </location>
</feature>
<feature type="region of interest" description="Disordered" evidence="2">
    <location>
        <begin position="316"/>
        <end position="454"/>
    </location>
</feature>
<feature type="region of interest" description="Disordered" evidence="2">
    <location>
        <begin position="210"/>
        <end position="274"/>
    </location>
</feature>
<name>A0AA88N0N7_CHASR</name>
<evidence type="ECO:0000256" key="1">
    <source>
        <dbReference type="PROSITE-ProRule" id="PRU00076"/>
    </source>
</evidence>
<dbReference type="PROSITE" id="PS50026">
    <property type="entry name" value="EGF_3"/>
    <property type="match status" value="1"/>
</dbReference>
<evidence type="ECO:0000313" key="6">
    <source>
        <dbReference type="Proteomes" id="UP001187415"/>
    </source>
</evidence>